<protein>
    <submittedName>
        <fullName evidence="4">Uncharacterized protein</fullName>
    </submittedName>
</protein>
<dbReference type="Pfam" id="PF14228">
    <property type="entry name" value="MOR2-PAG1_mid"/>
    <property type="match status" value="1"/>
</dbReference>
<dbReference type="SUPFAM" id="SSF48371">
    <property type="entry name" value="ARM repeat"/>
    <property type="match status" value="1"/>
</dbReference>
<feature type="compositionally biased region" description="Polar residues" evidence="1">
    <location>
        <begin position="2951"/>
        <end position="2961"/>
    </location>
</feature>
<dbReference type="Proteomes" id="UP001281761">
    <property type="component" value="Unassembled WGS sequence"/>
</dbReference>
<feature type="domain" description="Cell morphogenesis protein C-terminal" evidence="2">
    <location>
        <begin position="4094"/>
        <end position="4229"/>
    </location>
</feature>
<feature type="compositionally biased region" description="Polar residues" evidence="1">
    <location>
        <begin position="273"/>
        <end position="290"/>
    </location>
</feature>
<feature type="compositionally biased region" description="Basic and acidic residues" evidence="1">
    <location>
        <begin position="2307"/>
        <end position="2331"/>
    </location>
</feature>
<dbReference type="InterPro" id="IPR025481">
    <property type="entry name" value="Cell_Morphogen_C"/>
</dbReference>
<evidence type="ECO:0000313" key="5">
    <source>
        <dbReference type="Proteomes" id="UP001281761"/>
    </source>
</evidence>
<feature type="compositionally biased region" description="Basic residues" evidence="1">
    <location>
        <begin position="3351"/>
        <end position="3362"/>
    </location>
</feature>
<reference evidence="4 5" key="1">
    <citation type="journal article" date="2022" name="bioRxiv">
        <title>Genomics of Preaxostyla Flagellates Illuminates Evolutionary Transitions and the Path Towards Mitochondrial Loss.</title>
        <authorList>
            <person name="Novak L.V.F."/>
            <person name="Treitli S.C."/>
            <person name="Pyrih J."/>
            <person name="Halakuc P."/>
            <person name="Pipaliya S.V."/>
            <person name="Vacek V."/>
            <person name="Brzon O."/>
            <person name="Soukal P."/>
            <person name="Eme L."/>
            <person name="Dacks J.B."/>
            <person name="Karnkowska A."/>
            <person name="Elias M."/>
            <person name="Hampl V."/>
        </authorList>
    </citation>
    <scope>NUCLEOTIDE SEQUENCE [LARGE SCALE GENOMIC DNA]</scope>
    <source>
        <strain evidence="4">NAU3</strain>
        <tissue evidence="4">Gut</tissue>
    </source>
</reference>
<dbReference type="EMBL" id="JARBJD010000060">
    <property type="protein sequence ID" value="KAK2956067.1"/>
    <property type="molecule type" value="Genomic_DNA"/>
</dbReference>
<dbReference type="InterPro" id="IPR029473">
    <property type="entry name" value="MOR2-PAG1_mid"/>
</dbReference>
<feature type="region of interest" description="Disordered" evidence="1">
    <location>
        <begin position="2307"/>
        <end position="2373"/>
    </location>
</feature>
<feature type="compositionally biased region" description="Low complexity" evidence="1">
    <location>
        <begin position="2891"/>
        <end position="2906"/>
    </location>
</feature>
<feature type="region of interest" description="Disordered" evidence="1">
    <location>
        <begin position="3251"/>
        <end position="3298"/>
    </location>
</feature>
<evidence type="ECO:0000313" key="4">
    <source>
        <dbReference type="EMBL" id="KAK2956067.1"/>
    </source>
</evidence>
<feature type="compositionally biased region" description="Polar residues" evidence="1">
    <location>
        <begin position="4419"/>
        <end position="4429"/>
    </location>
</feature>
<feature type="region of interest" description="Disordered" evidence="1">
    <location>
        <begin position="4578"/>
        <end position="4608"/>
    </location>
</feature>
<proteinExistence type="predicted"/>
<feature type="domain" description="Cell morphogenesis central region" evidence="3">
    <location>
        <begin position="3483"/>
        <end position="3662"/>
    </location>
</feature>
<feature type="region of interest" description="Disordered" evidence="1">
    <location>
        <begin position="381"/>
        <end position="407"/>
    </location>
</feature>
<feature type="region of interest" description="Disordered" evidence="1">
    <location>
        <begin position="3316"/>
        <end position="3372"/>
    </location>
</feature>
<organism evidence="4 5">
    <name type="scientific">Blattamonas nauphoetae</name>
    <dbReference type="NCBI Taxonomy" id="2049346"/>
    <lineage>
        <taxon>Eukaryota</taxon>
        <taxon>Metamonada</taxon>
        <taxon>Preaxostyla</taxon>
        <taxon>Oxymonadida</taxon>
        <taxon>Blattamonas</taxon>
    </lineage>
</organism>
<feature type="region of interest" description="Disordered" evidence="1">
    <location>
        <begin position="4402"/>
        <end position="4436"/>
    </location>
</feature>
<evidence type="ECO:0000259" key="2">
    <source>
        <dbReference type="Pfam" id="PF14225"/>
    </source>
</evidence>
<feature type="compositionally biased region" description="Basic and acidic residues" evidence="1">
    <location>
        <begin position="3264"/>
        <end position="3277"/>
    </location>
</feature>
<feature type="compositionally biased region" description="Basic and acidic residues" evidence="1">
    <location>
        <begin position="3363"/>
        <end position="3372"/>
    </location>
</feature>
<dbReference type="InterPro" id="IPR016024">
    <property type="entry name" value="ARM-type_fold"/>
</dbReference>
<accession>A0ABQ9XX50</accession>
<name>A0ABQ9XX50_9EUKA</name>
<sequence>MKTSNQNTQMSIEFCICVRRLLLPVAFQVSQGEETKQFRVKLKEIYSHLDSIRKTKKNQTEEALYAMTIALSCLETSFAKEQSALLIDFIVTRTYKTMKSKALDTVVHLTFIYAHAASDLMRKDAQPQARQEEMKSYLDTIFNNIFSMKLRIAEGCTILYVQWLIAIANVNKAFAMDYIQRLLQKEPQTSSDNLIALATLSCIQQQHATATYAKTQTLPIMMVPTPNFSLPLSISAPITEDLIALREERVLRFYASHTTREEVRSGKLDKLSESQNPLQRQQYSSEKGNSATIDRTDSFFYANRATLLPTLSAEYQILIIPEPQKQKKTLKEMKDCTDLFPDNNNGDTVEPVSSYLLNALRDHNATYQAGMFTAISQRNSDTVRTSSNTRHGGATLSSTHFFASPRGKSRGKKAQASIINFSADAFQSSINSQTASNYFRTRLLYKPLPYLSPFYTTYSPIHVGLPHSSPIDHNTTRRITSAFVQSIFSHDPTSPSIFTRATTLPSPLSQHIPQTKVTHGLLYGTGLINRLFSNFRNVQVPFGLNNDWFHTRSMTSNLGDSTRSLSQSQRLASSPLKRRSSNSTFVPAQKPAFSPSKLNSALLSSIESSLKKGPTPNVQKPAERRSPQETTIGADRPPLETLLQTHFQTLFDFADRLVVSSDPSQVVQDYAQKVGSVSLLEQLLDYTIHNAFAIDFPNIPRIRVAQFLISLSCLPLPFVRDISVKVLAAACVDFNMVGDILAGFFKVLESMKQMDTERCSEVLECLYITLNRWYVRATQVHTPATATEDNRTSFPIFIGSGNAVEMQVGPEDLARGSFYGAVAEEAPTESALFPGVDMLPADDIDAIVFVFLCSPLQCVRMTAFRILQINMKLHTILSQLSHTPNPLRVGHILSLQSAEIIEAAMPLINAWSLHPTVGEGVVFENIIRGTSPNLVKPAAVPNIVQSLTDYNRSSQPFTSLSSPAATLRAIKIAIWSDDEARVIVVTVAAVAIHNALPRVAEMIFRRHLVPRVHVVTDKLFTKLDHKVIVVKEQGGIEELNCLYQLAGVQSLYFALHSPHVGIGIIPAVNMDDPEKLDANAGMETVNMLNRIVLLLMSESDDFMKSGLLSLMCAHPTLYRTLFQKIFNPLFSRRSEVKSTIADAHIAMQSRLLSSLSSSLFYFFSALFLPWRRKPTKFLRQLARTHSLVDPTPVHSTRPTLRSTTQTRSMGSSRAHLPTSNLGEQDSLIILQPVVVWDMIRATTLVQMWMGYVESKLKTSAINNPYLPASWAFFLISRRNQLKTMRILYLHDKHLKRTIKSMHLPPEQTFVLYPHTTTERVPAAPTENPLMPPSPQQNVPIPYEVFFPPNSLFPAKPAVRTTVSMTIVPAYRTTSVEAAASDSLDQSSCSIMTSYARNVSLSQAQYLHTYIRMSEMTSQVGIAAKTGEESFVEEDSDESSSEVETLQSPLLHEMAATTMISPQAGLKVEEGDRGETSASPPTTPVSTQSDFAAHTVPMKLLSRQNFITSSLASLPALQPTIAQQEREREPLSDTQTANVRLRSCMYPPIQPTNASFFSSAHRYSLFVHLYSTLFDKHYNVDVFCALRIRPNETVSPPTATAFDSEQDAAGVILCAMVGSLYKLCLEMMSILLDSETLHPTFFSSAPVPRQADVLSELKKVESAKAKPGQNSDHSLFLSLDDLDAVTTVSPFFKMQDDLLDSSLDILFAPDILLTNRHNTSGRRVNREKMNVFVQTELTPQTKESMRQSLLSKDPPKAPQLQMASSTVISNTLAQLLPVTSNMPKQPAFMRRVRYCSEMEVERTVSMLKSTPVPTLFECVQILHNSITPTLFTVVWDVIRSYSPEIVTDKTLNLFIPQHSPKLVPITPNPACRIPSRPAPLTNLQNTHSSPDVQRPTIRTLSAPSSHFTFVMPLSDVAYFFPAKQPSSFIDLPVNTHVTASLNAATEVLGELGVSSSPVYPKPALGAITSPIEKVSQTEKKAAALQDRATAGPINTFSLSDIRSVGTGLRKVHPISGGESLEFSLSGNNRITQSSVSTNQSTARNQPVNLTGFPTVNSDGLIFLETPSRTCTIPAPIWYTACVPFISPEVPSFIAKSAPSSQNVSDPLNNTYRSLSVLHAMGADVKPFGMAPYSAQSVEQVESALLPILFEAVSPWDVGNRWNQRQGGNTQDMLPALEENLLLTLLSRPGLSLGGDGIVLDWIVKCLRSTNHFIRKCGMKGLVRYVRNNPSCLSICTEQCYSHFHSAKLCYPFIGTLTKFFPSPHISTVSALVVSLALLTSIDPRSRSRALSLLVSVIRVIEVEMKKDDMEAGKEKTRGHFTQEKTSHSDGLRVKMTRSRIRHTSSPSFPPPTDGAQTQSQSEQSNDETDSASENDFFIAPPEMDAFNVFPDSDIDSSSDEFTHGVHRKKMFTQPGANGYTSVLRQIQAVLFTFAGDVPQKDSKRRRFVKTGGDLQDNSSSEDTGDALTDTDAAYDSEYSAVLSDDDNSLAEDIDAQTVQLQETGLASNIFRDDDGSVSERMSVLSRWTKKRKASDELYLPTINAQDSETVRTVQSSISHICAHRFPHLFPLFFAEVQRQFSQSQRHAQEALLAILEPWMVHLFAIQSLRVANLRTFIEFSFINSAFFPDAFSRLWRKAVRNLDDFKLVALFIVSFGSDILLASNSKIILQRVPTVPIGDQLAGKDIASSLARSLNQNVNPVNPFMSARSGDSNKLKNPEEIRAQQRFLHSLLSNQDLFHLKDIQDIPSIFTSSALFHHHLTSSSFDAAVGHIIAAISPQYGQWLSDFITFSFVPRPLSNAFIHLVNNNSHSFPAASLPPCHCRMHKYGFMSPLSLSLLFCTSPQLNAVVGAPHELLSDLALYAVPSKDDQNPDVTVTPGASSAAHLTPFRTTFTTFPNNQPQPQAPTKRPQHHRAVSLTATHLSNTIMSLTTRRDITRNITPVFSPLDDDTPTQSHIPQQPLSGPKRHLSLYSIASRGSVAETGDSPVSSDSLYYNRKSARAGQSKSLVSWKESPAVINAYGCDWQIQLGFVVHQIWADSKGPWQVPTPQELKDDESLDSVRMLMNPASIPQHIPVVPAYQRMTTPSRQISTRIGFDLLFNQIRYPIKFYADQPITSSRSSLFSLAEPISVKNDRGGFSIPPAHEGAVTERVETGSSPLQQMEHHGATTPGPLSALKERHSMHRNESELKSLLSLFSSPKQTSEHSFLELRMLDAFFSVPLVTLSIEYVTSDERSTKILAQTGKIRHNRTHSYTSTGQVVPHSARRQEFESPPPERRVPRGPVRPKHARSKTMMAGGNWQADGFVRASRSPVSFVFRDTSSPSQSRDHAAIPETSSLHRTSLPITTDGRGNRQPRMRKKSRSKQMKEKSVNSRMMEEITTRINLLESLVGSSMSTFTSLLMKDMCVFGRSVLFRMPGLWHDVFANPLSVTPAYSHTGAFLPELSHGQTLDLSTVSRQSHEKPESVREMMEKHVVSPLLRTHDQQAVATLIMSVLAHRSPTVLDGKVFVVIHHCIINLDDTHESTILTRQLLVQSLISISLGRGQQFGEDEAKTYVDSIIANLRDRSHVFWPYELPIPDFPPPSEAAVGALAKLFVSITSSSPEDELLRRQMWATYALQYALTARDCHSVSRSLHIFRAVVVQGSVDDCRALLLDVLRCLCYPTFENLSLVTEFLVTLEHLLSTLDDSVLSASPDLFWCLAALLRSDFVPVFFWTCRCLQILLAKLKAPLSDENVIRLFLNAMPDESRWDSHFEGILPLLIRGLFTRATEQLTYALLIQILPVIHLPMFSTLNSPLRVIIGVFLPLFFTTLRNITRTRTVDSLCPQIPSTTSQLHTTPIQMSRQNKRRRLWFDDDPIAADLEMNPTADSSAPSPVYSLVQPSATDDDLDSPRDFVLGGTFKHDDLSLPLLDRRQHADARCGIVALSDYHSPMDGLENQATHNFFEQQRLLREALTDPWLTSAVPENCPPPSFREMGGFDEKQIAFLKEMEEPANASHVPVMEYLAVTNEDDRRKNEKKRDVFKPSFDFHTLEKPIPHLEKPSSFEQSRIHLASVASIDSTIHPTLSDQHIRDLSFLRSYSSYPSFLAPPPSSPEASAKEVSYYAAKIAVACVKAGLSDSGRVLLRYSLGMQTTESELVSEMKVFFVSHFQPPLDEYLLDMWLRMLQQGDNRHHISILQILRAVFLFIEVPSQKSALRKTIGLQAVEEACRYLSTPLALYAWQLLDVVLHRSLLFDPASLNVGADPIVAVDVGKGSRGQYQLHLNSGSMNGIDLSKQLKHSLQPQQQPGVPLSPIGSEQNANTPVLDSTTCFCRTRVEGVQLIAPLGMLATIAINGLFNSEQSVLRTLLPRPGEAVGLDGNDSTYEVRHNMMVSDGSTPSDGKISLADGCMLIAHGMECWLGSGETERAKRKKKKAKEQPQRPDTNPTTQIKGTRKEEEQVADCIRQVHGEAPFSDSLPTKQLSFLRRLWTWSSRNGTNQMQGQFDRDEQIPFASPSPFPHKQSLTSLFTLPLVSENSCSAINSAFASTPTFGPSSLSSRNPYLSLPLAVRSLACCLGSSLRLEKESSSFNLTELLQRNPINTSSPSPTFGDVNHSNIRPQASPLLQSSAL</sequence>
<feature type="domain" description="Cell morphogenesis protein C-terminal" evidence="2">
    <location>
        <begin position="3692"/>
        <end position="3831"/>
    </location>
</feature>
<feature type="compositionally biased region" description="Polar residues" evidence="1">
    <location>
        <begin position="1193"/>
        <end position="1216"/>
    </location>
</feature>
<feature type="compositionally biased region" description="Polar residues" evidence="1">
    <location>
        <begin position="381"/>
        <end position="401"/>
    </location>
</feature>
<feature type="region of interest" description="Disordered" evidence="1">
    <location>
        <begin position="1190"/>
        <end position="1216"/>
    </location>
</feature>
<feature type="region of interest" description="Disordered" evidence="1">
    <location>
        <begin position="609"/>
        <end position="637"/>
    </location>
</feature>
<feature type="region of interest" description="Disordered" evidence="1">
    <location>
        <begin position="2941"/>
        <end position="2966"/>
    </location>
</feature>
<feature type="region of interest" description="Disordered" evidence="1">
    <location>
        <begin position="1468"/>
        <end position="1489"/>
    </location>
</feature>
<dbReference type="PANTHER" id="PTHR12295">
    <property type="entry name" value="FURRY-RELATED"/>
    <property type="match status" value="1"/>
</dbReference>
<feature type="compositionally biased region" description="Polar residues" evidence="1">
    <location>
        <begin position="2353"/>
        <end position="2362"/>
    </location>
</feature>
<feature type="region of interest" description="Disordered" evidence="1">
    <location>
        <begin position="558"/>
        <end position="595"/>
    </location>
</feature>
<gene>
    <name evidence="4" type="ORF">BLNAU_9044</name>
</gene>
<feature type="compositionally biased region" description="Polar residues" evidence="1">
    <location>
        <begin position="3332"/>
        <end position="3343"/>
    </location>
</feature>
<dbReference type="PANTHER" id="PTHR12295:SF30">
    <property type="entry name" value="PROTEIN FURRY"/>
    <property type="match status" value="1"/>
</dbReference>
<feature type="region of interest" description="Disordered" evidence="1">
    <location>
        <begin position="2891"/>
        <end position="2919"/>
    </location>
</feature>
<feature type="region of interest" description="Disordered" evidence="1">
    <location>
        <begin position="2441"/>
        <end position="2467"/>
    </location>
</feature>
<dbReference type="InterPro" id="IPR039867">
    <property type="entry name" value="Furry/Tao3/Mor2"/>
</dbReference>
<dbReference type="Pfam" id="PF14225">
    <property type="entry name" value="MOR2-PAG1_C"/>
    <property type="match status" value="2"/>
</dbReference>
<feature type="compositionally biased region" description="Low complexity" evidence="1">
    <location>
        <begin position="1475"/>
        <end position="1488"/>
    </location>
</feature>
<evidence type="ECO:0000256" key="1">
    <source>
        <dbReference type="SAM" id="MobiDB-lite"/>
    </source>
</evidence>
<comment type="caution">
    <text evidence="4">The sequence shown here is derived from an EMBL/GenBank/DDBJ whole genome shotgun (WGS) entry which is preliminary data.</text>
</comment>
<feature type="compositionally biased region" description="Low complexity" evidence="1">
    <location>
        <begin position="561"/>
        <end position="574"/>
    </location>
</feature>
<evidence type="ECO:0000259" key="3">
    <source>
        <dbReference type="Pfam" id="PF14228"/>
    </source>
</evidence>
<feature type="region of interest" description="Disordered" evidence="1">
    <location>
        <begin position="264"/>
        <end position="290"/>
    </location>
</feature>
<keyword evidence="5" id="KW-1185">Reference proteome</keyword>